<dbReference type="Gene3D" id="3.40.50.300">
    <property type="entry name" value="P-loop containing nucleotide triphosphate hydrolases"/>
    <property type="match status" value="2"/>
</dbReference>
<evidence type="ECO:0000313" key="15">
    <source>
        <dbReference type="Proteomes" id="UP000236151"/>
    </source>
</evidence>
<dbReference type="InterPro" id="IPR054712">
    <property type="entry name" value="Cas3-like_dom"/>
</dbReference>
<evidence type="ECO:0000256" key="6">
    <source>
        <dbReference type="ARBA" id="ARBA00022801"/>
    </source>
</evidence>
<comment type="caution">
    <text evidence="14">The sequence shown here is derived from an EMBL/GenBank/DDBJ whole genome shotgun (WGS) entry which is preliminary data.</text>
</comment>
<dbReference type="PROSITE" id="PS51194">
    <property type="entry name" value="HELICASE_CTER"/>
    <property type="match status" value="1"/>
</dbReference>
<dbReference type="GO" id="GO:0046872">
    <property type="term" value="F:metal ion binding"/>
    <property type="evidence" value="ECO:0007669"/>
    <property type="project" value="UniProtKB-KW"/>
</dbReference>
<sequence>MLDERKIRDYFYNITEFEPYNFQVDMCRKVLNGEDVVMQAPTGCGKTWASVVPFIIAKKENIPFPAKLIYSLPLRVLANSLYKDVKEKLIKYDPSIKVTIQTGETPEDPYFEGDIIFTTVDQSLSSALLIPFALPNRQCNINAGAFVSSYHVFDEFHLLDWERSLSTTINLLRMFKNTARFCLMTATLSNEMVDRICTFLNAGRVSVSPDEYAKLQCNVNKYRIVHTYNRELKADDVISKHKKRTIVLCNTVERAQSLFLELKEKIKGNERFSNTSLICLHSRFYQKDRMQKEDDIKRLFSKESDSDAILISTQVVEVGIDITCDTMHTEISEINSFLQRIGRAARYGGEEADIYVYDIDKEKGTYLPYNKDISQKTLNELNEVQGKNMDFYLGQEIINKVLTQRELEIYETIRSGDRDLRIKDCWIKPERKWATDLIRKIENFNVVISSNPYEIRNPYFVDSVSINKHSLISKLKKIDKEDEEDWIIKKIEEDSFGLDDENDFSYTTVGVDEDILFSYDRIIVNPKYVFYDEDIGLNFEKTGETQLVELEKVCDDKVYSMRLESYREHVQKMIQVYQKLLRPQVINTLNSIWERNKVDVSIDEIINFMIILHDYGKLNLAWQKKAHEWQAKKAPAPKDMILAHTDWDEGDEKTRLPNHAGIGALVCYAIAPETICDEIVIAMVSSIARHHSPMNDSCESYFVPESSVEEIFELIKTYCPSLYNDIDKRNKYLFKNTYNQSLESYMVTFSDVNESMDTILYFIFSRILRLCDQKACEQ</sequence>
<keyword evidence="3" id="KW-0540">Nuclease</keyword>
<evidence type="ECO:0000256" key="2">
    <source>
        <dbReference type="ARBA" id="ARBA00009046"/>
    </source>
</evidence>
<evidence type="ECO:0000256" key="10">
    <source>
        <dbReference type="ARBA" id="ARBA00038437"/>
    </source>
</evidence>
<evidence type="ECO:0000256" key="1">
    <source>
        <dbReference type="ARBA" id="ARBA00006847"/>
    </source>
</evidence>
<feature type="domain" description="Helicase C-terminal" evidence="12">
    <location>
        <begin position="233"/>
        <end position="385"/>
    </location>
</feature>
<keyword evidence="7" id="KW-0347">Helicase</keyword>
<dbReference type="Gene3D" id="1.10.3210.30">
    <property type="match status" value="1"/>
</dbReference>
<dbReference type="PROSITE" id="PS51643">
    <property type="entry name" value="HD_CAS3"/>
    <property type="match status" value="1"/>
</dbReference>
<evidence type="ECO:0000259" key="11">
    <source>
        <dbReference type="PROSITE" id="PS51192"/>
    </source>
</evidence>
<dbReference type="SMART" id="SM00487">
    <property type="entry name" value="DEXDc"/>
    <property type="match status" value="1"/>
</dbReference>
<feature type="domain" description="HD Cas3-type" evidence="13">
    <location>
        <begin position="559"/>
        <end position="775"/>
    </location>
</feature>
<evidence type="ECO:0000259" key="12">
    <source>
        <dbReference type="PROSITE" id="PS51194"/>
    </source>
</evidence>
<dbReference type="Pfam" id="PF22590">
    <property type="entry name" value="Cas3-like_C_2"/>
    <property type="match status" value="1"/>
</dbReference>
<keyword evidence="4" id="KW-0479">Metal-binding</keyword>
<dbReference type="PANTHER" id="PTHR47959">
    <property type="entry name" value="ATP-DEPENDENT RNA HELICASE RHLE-RELATED"/>
    <property type="match status" value="1"/>
</dbReference>
<dbReference type="InterPro" id="IPR027417">
    <property type="entry name" value="P-loop_NTPase"/>
</dbReference>
<dbReference type="KEGG" id="cthd:CDO33_18915"/>
<evidence type="ECO:0000256" key="8">
    <source>
        <dbReference type="ARBA" id="ARBA00022840"/>
    </source>
</evidence>
<proteinExistence type="inferred from homology"/>
<evidence type="ECO:0000313" key="14">
    <source>
        <dbReference type="EMBL" id="PNU00891.1"/>
    </source>
</evidence>
<protein>
    <submittedName>
        <fullName evidence="14">CRISPR-associated helicase Cas3</fullName>
    </submittedName>
</protein>
<dbReference type="GO" id="GO:0051607">
    <property type="term" value="P:defense response to virus"/>
    <property type="evidence" value="ECO:0007669"/>
    <property type="project" value="UniProtKB-KW"/>
</dbReference>
<dbReference type="InterPro" id="IPR006483">
    <property type="entry name" value="CRISPR-assoc_Cas3_HD"/>
</dbReference>
<evidence type="ECO:0000256" key="7">
    <source>
        <dbReference type="ARBA" id="ARBA00022806"/>
    </source>
</evidence>
<comment type="similarity">
    <text evidence="1">In the N-terminal section; belongs to the CRISPR-associated nuclease Cas3-HD family.</text>
</comment>
<dbReference type="InterPro" id="IPR014001">
    <property type="entry name" value="Helicase_ATP-bd"/>
</dbReference>
<dbReference type="InterPro" id="IPR038257">
    <property type="entry name" value="CRISPR-assoc_Cas3_HD_sf"/>
</dbReference>
<comment type="similarity">
    <text evidence="2">In the central section; belongs to the CRISPR-associated helicase Cas3 family.</text>
</comment>
<dbReference type="PROSITE" id="PS51192">
    <property type="entry name" value="HELICASE_ATP_BIND_1"/>
    <property type="match status" value="1"/>
</dbReference>
<feature type="domain" description="Helicase ATP-binding" evidence="11">
    <location>
        <begin position="27"/>
        <end position="206"/>
    </location>
</feature>
<dbReference type="PANTHER" id="PTHR47959:SF16">
    <property type="entry name" value="CRISPR-ASSOCIATED NUCLEASE_HELICASE CAS3-RELATED"/>
    <property type="match status" value="1"/>
</dbReference>
<accession>A0A2K2FQ37</accession>
<dbReference type="SUPFAM" id="SSF52540">
    <property type="entry name" value="P-loop containing nucleoside triphosphate hydrolases"/>
    <property type="match status" value="1"/>
</dbReference>
<dbReference type="Pfam" id="PF18019">
    <property type="entry name" value="Cas3_HD"/>
    <property type="match status" value="1"/>
</dbReference>
<evidence type="ECO:0000256" key="9">
    <source>
        <dbReference type="ARBA" id="ARBA00023118"/>
    </source>
</evidence>
<dbReference type="SMART" id="SM00490">
    <property type="entry name" value="HELICc"/>
    <property type="match status" value="1"/>
</dbReference>
<dbReference type="AlphaFoldDB" id="A0A2K2FQ37"/>
<dbReference type="GO" id="GO:0016787">
    <property type="term" value="F:hydrolase activity"/>
    <property type="evidence" value="ECO:0007669"/>
    <property type="project" value="UniProtKB-KW"/>
</dbReference>
<dbReference type="GO" id="GO:0005524">
    <property type="term" value="F:ATP binding"/>
    <property type="evidence" value="ECO:0007669"/>
    <property type="project" value="UniProtKB-KW"/>
</dbReference>
<dbReference type="RefSeq" id="WP_103080506.1">
    <property type="nucleotide sequence ID" value="NZ_CP021850.1"/>
</dbReference>
<dbReference type="GO" id="GO:0005829">
    <property type="term" value="C:cytosol"/>
    <property type="evidence" value="ECO:0007669"/>
    <property type="project" value="TreeGrafter"/>
</dbReference>
<dbReference type="OrthoDB" id="9810236at2"/>
<dbReference type="GO" id="GO:0003724">
    <property type="term" value="F:RNA helicase activity"/>
    <property type="evidence" value="ECO:0007669"/>
    <property type="project" value="TreeGrafter"/>
</dbReference>
<keyword evidence="8" id="KW-0067">ATP-binding</keyword>
<dbReference type="InterPro" id="IPR011545">
    <property type="entry name" value="DEAD/DEAH_box_helicase_dom"/>
</dbReference>
<keyword evidence="15" id="KW-1185">Reference proteome</keyword>
<keyword evidence="9" id="KW-0051">Antiviral defense</keyword>
<reference evidence="15" key="1">
    <citation type="submission" date="2017-06" db="EMBL/GenBank/DDBJ databases">
        <title>Investigating the central metabolism of Clostridium thermosuccinogenes.</title>
        <authorList>
            <person name="Koendjbiharie J.G."/>
            <person name="Van Kranenburg R."/>
            <person name="Vriesendorp B."/>
        </authorList>
    </citation>
    <scope>NUCLEOTIDE SEQUENCE [LARGE SCALE GENOMIC DNA]</scope>
    <source>
        <strain evidence="15">DSM 5806</strain>
    </source>
</reference>
<dbReference type="EMBL" id="NIOJ01000006">
    <property type="protein sequence ID" value="PNU00891.1"/>
    <property type="molecule type" value="Genomic_DNA"/>
</dbReference>
<dbReference type="InterPro" id="IPR006474">
    <property type="entry name" value="Helicase_Cas3_CRISPR-ass_core"/>
</dbReference>
<dbReference type="GO" id="GO:0003676">
    <property type="term" value="F:nucleic acid binding"/>
    <property type="evidence" value="ECO:0007669"/>
    <property type="project" value="InterPro"/>
</dbReference>
<dbReference type="InterPro" id="IPR050079">
    <property type="entry name" value="DEAD_box_RNA_helicase"/>
</dbReference>
<evidence type="ECO:0000256" key="5">
    <source>
        <dbReference type="ARBA" id="ARBA00022741"/>
    </source>
</evidence>
<name>A0A2K2FQ37_9CLOT</name>
<dbReference type="InterPro" id="IPR001650">
    <property type="entry name" value="Helicase_C-like"/>
</dbReference>
<evidence type="ECO:0000256" key="3">
    <source>
        <dbReference type="ARBA" id="ARBA00022722"/>
    </source>
</evidence>
<comment type="similarity">
    <text evidence="10">Belongs to the DEAD box helicase family.</text>
</comment>
<evidence type="ECO:0000259" key="13">
    <source>
        <dbReference type="PROSITE" id="PS51643"/>
    </source>
</evidence>
<gene>
    <name evidence="14" type="primary">cas3</name>
    <name evidence="14" type="ORF">CDQ84_04390</name>
</gene>
<keyword evidence="6" id="KW-0378">Hydrolase</keyword>
<organism evidence="14 15">
    <name type="scientific">Clostridium thermosuccinogenes</name>
    <dbReference type="NCBI Taxonomy" id="84032"/>
    <lineage>
        <taxon>Bacteria</taxon>
        <taxon>Bacillati</taxon>
        <taxon>Bacillota</taxon>
        <taxon>Clostridia</taxon>
        <taxon>Eubacteriales</taxon>
        <taxon>Clostridiaceae</taxon>
        <taxon>Clostridium</taxon>
    </lineage>
</organism>
<dbReference type="NCBIfam" id="TIGR01587">
    <property type="entry name" value="cas3_core"/>
    <property type="match status" value="1"/>
</dbReference>
<dbReference type="Proteomes" id="UP000236151">
    <property type="component" value="Unassembled WGS sequence"/>
</dbReference>
<dbReference type="GO" id="GO:0004518">
    <property type="term" value="F:nuclease activity"/>
    <property type="evidence" value="ECO:0007669"/>
    <property type="project" value="UniProtKB-KW"/>
</dbReference>
<keyword evidence="5" id="KW-0547">Nucleotide-binding</keyword>
<evidence type="ECO:0000256" key="4">
    <source>
        <dbReference type="ARBA" id="ARBA00022723"/>
    </source>
</evidence>
<dbReference type="Pfam" id="PF00270">
    <property type="entry name" value="DEAD"/>
    <property type="match status" value="1"/>
</dbReference>